<dbReference type="FunCoup" id="A0A6L2PBM1">
    <property type="interactions" value="787"/>
</dbReference>
<feature type="region of interest" description="Disordered" evidence="6">
    <location>
        <begin position="93"/>
        <end position="169"/>
    </location>
</feature>
<feature type="domain" description="Ubiquitin-like" evidence="8">
    <location>
        <begin position="8"/>
        <end position="69"/>
    </location>
</feature>
<dbReference type="Pfam" id="PF00240">
    <property type="entry name" value="ubiquitin"/>
    <property type="match status" value="1"/>
</dbReference>
<evidence type="ECO:0000259" key="9">
    <source>
        <dbReference type="PROSITE" id="PS51672"/>
    </source>
</evidence>
<sequence>MDMIDVPVTLIVKAPNQQVEDQTIHCELNWTIRKLKGYLSEVYPSKPRTEDQKLIYSGQLLHDSVTLKDILRRYEGQETHTVHLVCTPSRDSLRQASKVVTRAPSRMSDNGHSSATHSRESVQNQETEIPSGGLRPRLTASQASETPNSSQLPYSSATSGQFPPPDPRSFWAGAVAHPYASTPGYDPNSMSQQLLWMQQAYTHYVTQYMQLMAAGGVSQNWYPSSHSSVPVSTTEHSPEHTQPPPDNIQEHPAVQPNNNINVAGGVEEEEEGEEGQGNRDWLDWFYTMSRVMVLFSIVYFYSSPTRFVIVSALGLMLYLYQVGFFRVQQLQAARMVAENNNEGVDARVVVENNNLQNQNEGMGAAGGEVQGQQRRTREGVSGAEELDPELDRPSLFSLTWTFLTSFFASLIPEQPGAL</sequence>
<evidence type="ECO:0000256" key="3">
    <source>
        <dbReference type="ARBA" id="ARBA00022989"/>
    </source>
</evidence>
<dbReference type="InParanoid" id="A0A6L2PBM1"/>
<dbReference type="OrthoDB" id="21589at2759"/>
<evidence type="ECO:0000256" key="7">
    <source>
        <dbReference type="SAM" id="Phobius"/>
    </source>
</evidence>
<dbReference type="SMART" id="SM00213">
    <property type="entry name" value="UBQ"/>
    <property type="match status" value="1"/>
</dbReference>
<dbReference type="EMBL" id="BLKM01010328">
    <property type="protein sequence ID" value="GFG29831.1"/>
    <property type="molecule type" value="Genomic_DNA"/>
</dbReference>
<evidence type="ECO:0000256" key="2">
    <source>
        <dbReference type="ARBA" id="ARBA00022692"/>
    </source>
</evidence>
<feature type="compositionally biased region" description="Polar residues" evidence="6">
    <location>
        <begin position="107"/>
        <end position="128"/>
    </location>
</feature>
<dbReference type="InterPro" id="IPR029071">
    <property type="entry name" value="Ubiquitin-like_domsf"/>
</dbReference>
<evidence type="ECO:0000256" key="4">
    <source>
        <dbReference type="ARBA" id="ARBA00023136"/>
    </source>
</evidence>
<evidence type="ECO:0000259" key="8">
    <source>
        <dbReference type="PROSITE" id="PS50053"/>
    </source>
</evidence>
<reference evidence="11" key="1">
    <citation type="submission" date="2020-01" db="EMBL/GenBank/DDBJ databases">
        <title>Draft genome sequence of the Termite Coptotermes fromosanus.</title>
        <authorList>
            <person name="Itakura S."/>
            <person name="Yosikawa Y."/>
            <person name="Umezawa K."/>
        </authorList>
    </citation>
    <scope>NUCLEOTIDE SEQUENCE [LARGE SCALE GENOMIC DNA]</scope>
</reference>
<keyword evidence="3 7" id="KW-1133">Transmembrane helix</keyword>
<feature type="region of interest" description="Disordered" evidence="6">
    <location>
        <begin position="224"/>
        <end position="260"/>
    </location>
</feature>
<gene>
    <name evidence="10" type="ORF">Cfor_02793</name>
</gene>
<accession>A0A6L2PBM1</accession>
<evidence type="ECO:0000313" key="10">
    <source>
        <dbReference type="EMBL" id="GFG29831.1"/>
    </source>
</evidence>
<feature type="compositionally biased region" description="Low complexity" evidence="6">
    <location>
        <begin position="224"/>
        <end position="235"/>
    </location>
</feature>
<dbReference type="AlphaFoldDB" id="A0A6L2PBM1"/>
<dbReference type="PROSITE" id="PS50053">
    <property type="entry name" value="UBIQUITIN_2"/>
    <property type="match status" value="1"/>
</dbReference>
<evidence type="ECO:0000256" key="1">
    <source>
        <dbReference type="ARBA" id="ARBA00004370"/>
    </source>
</evidence>
<organism evidence="10 11">
    <name type="scientific">Coptotermes formosanus</name>
    <name type="common">Formosan subterranean termite</name>
    <dbReference type="NCBI Taxonomy" id="36987"/>
    <lineage>
        <taxon>Eukaryota</taxon>
        <taxon>Metazoa</taxon>
        <taxon>Ecdysozoa</taxon>
        <taxon>Arthropoda</taxon>
        <taxon>Hexapoda</taxon>
        <taxon>Insecta</taxon>
        <taxon>Pterygota</taxon>
        <taxon>Neoptera</taxon>
        <taxon>Polyneoptera</taxon>
        <taxon>Dictyoptera</taxon>
        <taxon>Blattodea</taxon>
        <taxon>Blattoidea</taxon>
        <taxon>Termitoidae</taxon>
        <taxon>Rhinotermitidae</taxon>
        <taxon>Coptotermes</taxon>
    </lineage>
</organism>
<keyword evidence="5" id="KW-0834">Unfolded protein response</keyword>
<dbReference type="PROSITE" id="PS51672">
    <property type="entry name" value="ACT_LIKE"/>
    <property type="match status" value="1"/>
</dbReference>
<dbReference type="InterPro" id="IPR000626">
    <property type="entry name" value="Ubiquitin-like_dom"/>
</dbReference>
<keyword evidence="11" id="KW-1185">Reference proteome</keyword>
<name>A0A6L2PBM1_COPFO</name>
<evidence type="ECO:0000256" key="5">
    <source>
        <dbReference type="ARBA" id="ARBA00023230"/>
    </source>
</evidence>
<dbReference type="InterPro" id="IPR039751">
    <property type="entry name" value="HERPUD1/2"/>
</dbReference>
<keyword evidence="2 7" id="KW-0812">Transmembrane</keyword>
<dbReference type="GO" id="GO:0016020">
    <property type="term" value="C:membrane"/>
    <property type="evidence" value="ECO:0007669"/>
    <property type="project" value="UniProtKB-SubCell"/>
</dbReference>
<dbReference type="CDD" id="cd01790">
    <property type="entry name" value="Ubl_HERP"/>
    <property type="match status" value="1"/>
</dbReference>
<comment type="caution">
    <text evidence="10">The sequence shown here is derived from an EMBL/GenBank/DDBJ whole genome shotgun (WGS) entry which is preliminary data.</text>
</comment>
<feature type="transmembrane region" description="Helical" evidence="7">
    <location>
        <begin position="307"/>
        <end position="325"/>
    </location>
</feature>
<feature type="region of interest" description="Disordered" evidence="6">
    <location>
        <begin position="357"/>
        <end position="385"/>
    </location>
</feature>
<feature type="domain" description="ACT-like" evidence="9">
    <location>
        <begin position="405"/>
        <end position="418"/>
    </location>
</feature>
<feature type="compositionally biased region" description="Polar residues" evidence="6">
    <location>
        <begin position="139"/>
        <end position="161"/>
    </location>
</feature>
<dbReference type="InterPro" id="IPR001721">
    <property type="entry name" value="TD_ACT-like"/>
</dbReference>
<proteinExistence type="predicted"/>
<dbReference type="SUPFAM" id="SSF54236">
    <property type="entry name" value="Ubiquitin-like"/>
    <property type="match status" value="1"/>
</dbReference>
<keyword evidence="4 7" id="KW-0472">Membrane</keyword>
<dbReference type="GO" id="GO:0030968">
    <property type="term" value="P:endoplasmic reticulum unfolded protein response"/>
    <property type="evidence" value="ECO:0007669"/>
    <property type="project" value="TreeGrafter"/>
</dbReference>
<dbReference type="FunFam" id="3.10.20.90:FF:000046">
    <property type="entry name" value="Homocysteine-responsive endoplasmic reticulum-resident ubiquitin-like domain member 2 protein"/>
    <property type="match status" value="1"/>
</dbReference>
<dbReference type="Proteomes" id="UP000502823">
    <property type="component" value="Unassembled WGS sequence"/>
</dbReference>
<protein>
    <recommendedName>
        <fullName evidence="12">Ubiquitin-like domain-containing protein</fullName>
    </recommendedName>
</protein>
<dbReference type="PANTHER" id="PTHR12943">
    <property type="entry name" value="HOMOCYSTEINE-RESPONSIVE ENDOPLASMIC RETICULUM-RESIDENT UNIQUITIN-LIKE DOMAIN HERPUD PROTEIN FAMILY MEMBER"/>
    <property type="match status" value="1"/>
</dbReference>
<comment type="subcellular location">
    <subcellularLocation>
        <location evidence="1">Membrane</location>
    </subcellularLocation>
</comment>
<dbReference type="PANTHER" id="PTHR12943:SF27">
    <property type="entry name" value="HOMOCYSTEINE-INDUCED ENDOPLASMIC RETICULUM PROTEIN, ISOFORM A"/>
    <property type="match status" value="1"/>
</dbReference>
<evidence type="ECO:0008006" key="12">
    <source>
        <dbReference type="Google" id="ProtNLM"/>
    </source>
</evidence>
<dbReference type="Gene3D" id="3.10.20.90">
    <property type="entry name" value="Phosphatidylinositol 3-kinase Catalytic Subunit, Chain A, domain 1"/>
    <property type="match status" value="1"/>
</dbReference>
<evidence type="ECO:0000256" key="6">
    <source>
        <dbReference type="SAM" id="MobiDB-lite"/>
    </source>
</evidence>
<evidence type="ECO:0000313" key="11">
    <source>
        <dbReference type="Proteomes" id="UP000502823"/>
    </source>
</evidence>